<dbReference type="AlphaFoldDB" id="A0A1L4BRE6"/>
<reference evidence="3 4" key="1">
    <citation type="journal article" date="2016" name="Appl. Environ. Microbiol.">
        <title>Whole genome relationships among Francisella bacteria of diverse origin define new species and provide specific regions for detection.</title>
        <authorList>
            <person name="Challacombe J.F."/>
            <person name="Petersen J.M."/>
            <person name="Gallegos-Graves V."/>
            <person name="Hodge D."/>
            <person name="Pillai S."/>
            <person name="Kuske C.R."/>
        </authorList>
    </citation>
    <scope>NUCLEOTIDE SEQUENCE [LARGE SCALE GENOMIC DNA]</scope>
    <source>
        <strain evidence="4">TX07-7310</strain>
    </source>
</reference>
<dbReference type="Gene3D" id="3.40.30.10">
    <property type="entry name" value="Glutaredoxin"/>
    <property type="match status" value="1"/>
</dbReference>
<name>A0A1L4BRE6_9GAMM</name>
<dbReference type="InterPro" id="IPR036249">
    <property type="entry name" value="Thioredoxin-like_sf"/>
</dbReference>
<dbReference type="RefSeq" id="WP_072711711.1">
    <property type="nucleotide sequence ID" value="NZ_CP016796.1"/>
</dbReference>
<dbReference type="InterPro" id="IPR013766">
    <property type="entry name" value="Thioredoxin_domain"/>
</dbReference>
<evidence type="ECO:0000313" key="3">
    <source>
        <dbReference type="EMBL" id="API86410.1"/>
    </source>
</evidence>
<dbReference type="SUPFAM" id="SSF52833">
    <property type="entry name" value="Thioredoxin-like"/>
    <property type="match status" value="1"/>
</dbReference>
<evidence type="ECO:0000259" key="2">
    <source>
        <dbReference type="PROSITE" id="PS51352"/>
    </source>
</evidence>
<evidence type="ECO:0000313" key="4">
    <source>
        <dbReference type="Proteomes" id="UP000184222"/>
    </source>
</evidence>
<dbReference type="KEGG" id="frx:F7310_03150"/>
<feature type="domain" description="Thioredoxin" evidence="2">
    <location>
        <begin position="37"/>
        <end position="168"/>
    </location>
</feature>
<sequence>MKKILLAILSFSALALSSCSTYHEAAKADNNTQSISKRTDDYAKIIAIPAVLDELLNDKMTPSIGPKDAKKAVVVFYDYGCDKCTQTYEKMSKLIKEEPDVRFIFKAYPSLKADDDAANYASLVANEAYLQGGPELFSEYNKIIYTEREANGKLTNEDIDNAIKQLNIKANKPELKKQAAEEELKTKKVAKLIGFQGPHSYIVLPTDLAKMGSQKLEDNVSQICVIAFNEPSDAEDYHKSVDWSIDKIKTELKGIK</sequence>
<dbReference type="PROSITE" id="PS51257">
    <property type="entry name" value="PROKAR_LIPOPROTEIN"/>
    <property type="match status" value="1"/>
</dbReference>
<dbReference type="PROSITE" id="PS51352">
    <property type="entry name" value="THIOREDOXIN_2"/>
    <property type="match status" value="1"/>
</dbReference>
<dbReference type="Proteomes" id="UP000184222">
    <property type="component" value="Chromosome"/>
</dbReference>
<gene>
    <name evidence="3" type="ORF">F7310_03150</name>
</gene>
<dbReference type="EMBL" id="CP016796">
    <property type="protein sequence ID" value="API86410.1"/>
    <property type="molecule type" value="Genomic_DNA"/>
</dbReference>
<proteinExistence type="predicted"/>
<dbReference type="STRING" id="573570.F7310_03150"/>
<dbReference type="OrthoDB" id="9780340at2"/>
<keyword evidence="4" id="KW-1185">Reference proteome</keyword>
<keyword evidence="1" id="KW-0732">Signal</keyword>
<organism evidence="3 4">
    <name type="scientific">Francisella uliginis</name>
    <dbReference type="NCBI Taxonomy" id="573570"/>
    <lineage>
        <taxon>Bacteria</taxon>
        <taxon>Pseudomonadati</taxon>
        <taxon>Pseudomonadota</taxon>
        <taxon>Gammaproteobacteria</taxon>
        <taxon>Thiotrichales</taxon>
        <taxon>Francisellaceae</taxon>
        <taxon>Francisella</taxon>
    </lineage>
</organism>
<feature type="chain" id="PRO_5012837660" description="Thioredoxin domain-containing protein" evidence="1">
    <location>
        <begin position="26"/>
        <end position="256"/>
    </location>
</feature>
<protein>
    <recommendedName>
        <fullName evidence="2">Thioredoxin domain-containing protein</fullName>
    </recommendedName>
</protein>
<evidence type="ECO:0000256" key="1">
    <source>
        <dbReference type="SAM" id="SignalP"/>
    </source>
</evidence>
<dbReference type="Pfam" id="PF13462">
    <property type="entry name" value="Thioredoxin_4"/>
    <property type="match status" value="1"/>
</dbReference>
<accession>A0A1L4BRE6</accession>
<feature type="signal peptide" evidence="1">
    <location>
        <begin position="1"/>
        <end position="25"/>
    </location>
</feature>
<dbReference type="InterPro" id="IPR012336">
    <property type="entry name" value="Thioredoxin-like_fold"/>
</dbReference>